<protein>
    <submittedName>
        <fullName evidence="4">ZP domain-containing protein</fullName>
    </submittedName>
</protein>
<dbReference type="WBParaSite" id="nRc.2.0.1.t45896-RA">
    <property type="protein sequence ID" value="nRc.2.0.1.t45896-RA"/>
    <property type="gene ID" value="nRc.2.0.1.g45896"/>
</dbReference>
<sequence>MSGRGRSFTFHHDCRDNGVIISVDSKFPYSGALYALYDFFTCRIEPKDETNFSLFFPFPSYSKNCSDSFSQKESNNVLDVVLSTDGMEPLYFLTDQDTLYQAKCPSSMTSSKPPKATILGKFSDKVESSTPFLESESFTHISSSAISEQRAISSTSDLANVTTFSTPSSSTVAESSDYIVSFTESFSTGSSSPPEVSATPTDSIAHSTSSSSSLAAGHAFFTPTTESSAVRHVHWTFAPDVELLLNNSSPAVSSTSNVIAAQILDVSPVVDKNNLLQESTVNQSKQTLETYTIALNHFTFEKSTPFSRSSMMVDSVESTTPRTTIPLFMASSTERPEDSPASSTRKFETFVFNHMSSTSKAPSEEKLVTRKVVVLEPSMTSRTPEQEKEHGVTTPELVHLVAIGQKSAATKNDENVTRKVSTSAPLIDRNSKQQNNESVTTNLTEKVENQEQQPKEKISFEIFHNNQPVNAVVVASRIVLNFNSTAQLPSRSYLNVLNCQVEPVNSPYASERDPIQIVKNGCQADGVGLVCPPIRADGGEKIEMEALRYTHTSEVLFTCIVRTCGYGQCIEPVCKSVDGCFTLPTNPSLLFQQNLLNNNINFFNNRAFRRRNKRQAGFFPFSGQQQQSAPLFPLVPGFQVPGALQHNLQQQINSGAFVADRDAVVTRKLIVVNTENELQYFLRTGNVPPRNFNFNGFIYRR</sequence>
<name>A0A915L824_ROMCU</name>
<reference evidence="4" key="1">
    <citation type="submission" date="2022-11" db="UniProtKB">
        <authorList>
            <consortium name="WormBaseParasite"/>
        </authorList>
    </citation>
    <scope>IDENTIFICATION</scope>
</reference>
<evidence type="ECO:0000313" key="3">
    <source>
        <dbReference type="Proteomes" id="UP000887565"/>
    </source>
</evidence>
<keyword evidence="3" id="KW-1185">Reference proteome</keyword>
<evidence type="ECO:0000259" key="2">
    <source>
        <dbReference type="PROSITE" id="PS51034"/>
    </source>
</evidence>
<feature type="region of interest" description="Disordered" evidence="1">
    <location>
        <begin position="187"/>
        <end position="209"/>
    </location>
</feature>
<dbReference type="Proteomes" id="UP000887565">
    <property type="component" value="Unplaced"/>
</dbReference>
<accession>A0A915L824</accession>
<dbReference type="InterPro" id="IPR001507">
    <property type="entry name" value="ZP_dom"/>
</dbReference>
<dbReference type="GO" id="GO:0009653">
    <property type="term" value="P:anatomical structure morphogenesis"/>
    <property type="evidence" value="ECO:0007669"/>
    <property type="project" value="TreeGrafter"/>
</dbReference>
<dbReference type="OMA" id="ATEVNEF"/>
<evidence type="ECO:0000256" key="1">
    <source>
        <dbReference type="SAM" id="MobiDB-lite"/>
    </source>
</evidence>
<dbReference type="InterPro" id="IPR052774">
    <property type="entry name" value="Celegans_DevNeuronal_Protein"/>
</dbReference>
<organism evidence="3 4">
    <name type="scientific">Romanomermis culicivorax</name>
    <name type="common">Nematode worm</name>
    <dbReference type="NCBI Taxonomy" id="13658"/>
    <lineage>
        <taxon>Eukaryota</taxon>
        <taxon>Metazoa</taxon>
        <taxon>Ecdysozoa</taxon>
        <taxon>Nematoda</taxon>
        <taxon>Enoplea</taxon>
        <taxon>Dorylaimia</taxon>
        <taxon>Mermithida</taxon>
        <taxon>Mermithoidea</taxon>
        <taxon>Mermithidae</taxon>
        <taxon>Romanomermis</taxon>
    </lineage>
</organism>
<dbReference type="AlphaFoldDB" id="A0A915L824"/>
<evidence type="ECO:0000313" key="4">
    <source>
        <dbReference type="WBParaSite" id="nRc.2.0.1.t45896-RA"/>
    </source>
</evidence>
<proteinExistence type="predicted"/>
<dbReference type="PANTHER" id="PTHR47327">
    <property type="entry name" value="FI18240P1-RELATED"/>
    <property type="match status" value="1"/>
</dbReference>
<feature type="domain" description="ZP" evidence="2">
    <location>
        <begin position="13"/>
        <end position="581"/>
    </location>
</feature>
<dbReference type="PANTHER" id="PTHR47327:SF6">
    <property type="entry name" value="PROTEIN LET-653"/>
    <property type="match status" value="1"/>
</dbReference>
<dbReference type="PROSITE" id="PS51034">
    <property type="entry name" value="ZP_2"/>
    <property type="match status" value="1"/>
</dbReference>